<dbReference type="GO" id="GO:0005886">
    <property type="term" value="C:plasma membrane"/>
    <property type="evidence" value="ECO:0007669"/>
    <property type="project" value="TreeGrafter"/>
</dbReference>
<feature type="domain" description="Histidine kinase" evidence="9">
    <location>
        <begin position="199"/>
        <end position="410"/>
    </location>
</feature>
<dbReference type="SUPFAM" id="SSF55874">
    <property type="entry name" value="ATPase domain of HSP90 chaperone/DNA topoisomerase II/histidine kinase"/>
    <property type="match status" value="1"/>
</dbReference>
<dbReference type="EMBL" id="LQRC01000172">
    <property type="protein sequence ID" value="KXT71584.1"/>
    <property type="molecule type" value="Genomic_DNA"/>
</dbReference>
<comment type="catalytic activity">
    <reaction evidence="1">
        <text>ATP + protein L-histidine = ADP + protein N-phospho-L-histidine.</text>
        <dbReference type="EC" id="2.7.13.3"/>
    </reaction>
</comment>
<accession>A0A139N719</accession>
<evidence type="ECO:0000256" key="2">
    <source>
        <dbReference type="ARBA" id="ARBA00004370"/>
    </source>
</evidence>
<dbReference type="PANTHER" id="PTHR45453:SF1">
    <property type="entry name" value="PHOSPHATE REGULON SENSOR PROTEIN PHOR"/>
    <property type="match status" value="1"/>
</dbReference>
<evidence type="ECO:0000256" key="5">
    <source>
        <dbReference type="ARBA" id="ARBA00022679"/>
    </source>
</evidence>
<keyword evidence="8" id="KW-0472">Membrane</keyword>
<dbReference type="Gene3D" id="3.30.565.10">
    <property type="entry name" value="Histidine kinase-like ATPase, C-terminal domain"/>
    <property type="match status" value="1"/>
</dbReference>
<dbReference type="Proteomes" id="UP000070096">
    <property type="component" value="Unassembled WGS sequence"/>
</dbReference>
<gene>
    <name evidence="10" type="ORF">SGODD07_01155</name>
</gene>
<dbReference type="SUPFAM" id="SSF47384">
    <property type="entry name" value="Homodimeric domain of signal transducing histidine kinase"/>
    <property type="match status" value="1"/>
</dbReference>
<dbReference type="InterPro" id="IPR050351">
    <property type="entry name" value="BphY/WalK/GraS-like"/>
</dbReference>
<evidence type="ECO:0000259" key="9">
    <source>
        <dbReference type="PROSITE" id="PS50109"/>
    </source>
</evidence>
<dbReference type="InterPro" id="IPR003594">
    <property type="entry name" value="HATPase_dom"/>
</dbReference>
<dbReference type="GO" id="GO:0000155">
    <property type="term" value="F:phosphorelay sensor kinase activity"/>
    <property type="evidence" value="ECO:0007669"/>
    <property type="project" value="InterPro"/>
</dbReference>
<evidence type="ECO:0000313" key="10">
    <source>
        <dbReference type="EMBL" id="KXT71584.1"/>
    </source>
</evidence>
<dbReference type="InterPro" id="IPR003661">
    <property type="entry name" value="HisK_dim/P_dom"/>
</dbReference>
<keyword evidence="6 10" id="KW-0418">Kinase</keyword>
<keyword evidence="7" id="KW-0902">Two-component regulatory system</keyword>
<evidence type="ECO:0000256" key="7">
    <source>
        <dbReference type="ARBA" id="ARBA00023012"/>
    </source>
</evidence>
<dbReference type="InterPro" id="IPR005467">
    <property type="entry name" value="His_kinase_dom"/>
</dbReference>
<dbReference type="EC" id="2.7.13.3" evidence="3"/>
<dbReference type="PATRIC" id="fig|1302.21.peg.1292"/>
<dbReference type="Pfam" id="PF00512">
    <property type="entry name" value="HisKA"/>
    <property type="match status" value="1"/>
</dbReference>
<evidence type="ECO:0000256" key="6">
    <source>
        <dbReference type="ARBA" id="ARBA00022777"/>
    </source>
</evidence>
<evidence type="ECO:0000256" key="8">
    <source>
        <dbReference type="SAM" id="Phobius"/>
    </source>
</evidence>
<keyword evidence="4" id="KW-0597">Phosphoprotein</keyword>
<feature type="transmembrane region" description="Helical" evidence="8">
    <location>
        <begin position="162"/>
        <end position="187"/>
    </location>
</feature>
<evidence type="ECO:0000256" key="4">
    <source>
        <dbReference type="ARBA" id="ARBA00022553"/>
    </source>
</evidence>
<dbReference type="PROSITE" id="PS50109">
    <property type="entry name" value="HIS_KIN"/>
    <property type="match status" value="1"/>
</dbReference>
<dbReference type="CDD" id="cd00082">
    <property type="entry name" value="HisKA"/>
    <property type="match status" value="1"/>
</dbReference>
<proteinExistence type="predicted"/>
<dbReference type="Gene3D" id="1.10.287.130">
    <property type="match status" value="1"/>
</dbReference>
<dbReference type="InterPro" id="IPR036890">
    <property type="entry name" value="HATPase_C_sf"/>
</dbReference>
<sequence length="410" mass="47015">MFRKLQLRFIGLATLVVALILGMFWLLINSAVYAQTESNIQTVLSVLTDNDGQLPMTEEIKQDLTDKNIQEGIIYNFQYFSASQTKQATSINLGNIQSLSENTIYQMAQKALKTGGKYGQMQANNRYFSYQISSKGQKRLVAFLETTNYNRERSILAQFSTWIALASLFFLILIIALVSGIVIRPYIKSYEKQRIFITNAGHELKTPLAIIAANTELQEMMTGENEWTESTKAQTERLNKLIARLIRLSRMEEHENLELTSVNLSELIEKVGKDHSTLIQQENKDLELDVQPDLKAMMSEDEGYELISILLDNARKYCDDKGTIMIKAYNNRRSFRRKIRIEISNDYAAGTKIDYKRFFDRFYRAETSHNNQAVSGYGIGLSMAQHLTSLFKGRIWASYKKGRITFNISL</sequence>
<comment type="subcellular location">
    <subcellularLocation>
        <location evidence="2">Membrane</location>
    </subcellularLocation>
</comment>
<dbReference type="Pfam" id="PF02518">
    <property type="entry name" value="HATPase_c"/>
    <property type="match status" value="1"/>
</dbReference>
<dbReference type="SMART" id="SM00388">
    <property type="entry name" value="HisKA"/>
    <property type="match status" value="1"/>
</dbReference>
<dbReference type="AlphaFoldDB" id="A0A139N719"/>
<evidence type="ECO:0000256" key="1">
    <source>
        <dbReference type="ARBA" id="ARBA00000085"/>
    </source>
</evidence>
<comment type="caution">
    <text evidence="10">The sequence shown here is derived from an EMBL/GenBank/DDBJ whole genome shotgun (WGS) entry which is preliminary data.</text>
</comment>
<dbReference type="InterPro" id="IPR036097">
    <property type="entry name" value="HisK_dim/P_sf"/>
</dbReference>
<protein>
    <recommendedName>
        <fullName evidence="3">histidine kinase</fullName>
        <ecNumber evidence="3">2.7.13.3</ecNumber>
    </recommendedName>
</protein>
<dbReference type="GO" id="GO:0016036">
    <property type="term" value="P:cellular response to phosphate starvation"/>
    <property type="evidence" value="ECO:0007669"/>
    <property type="project" value="TreeGrafter"/>
</dbReference>
<dbReference type="SMART" id="SM00387">
    <property type="entry name" value="HATPase_c"/>
    <property type="match status" value="1"/>
</dbReference>
<keyword evidence="8" id="KW-1133">Transmembrane helix</keyword>
<dbReference type="GO" id="GO:0004721">
    <property type="term" value="F:phosphoprotein phosphatase activity"/>
    <property type="evidence" value="ECO:0007669"/>
    <property type="project" value="TreeGrafter"/>
</dbReference>
<keyword evidence="8" id="KW-0812">Transmembrane</keyword>
<keyword evidence="5" id="KW-0808">Transferase</keyword>
<evidence type="ECO:0000256" key="3">
    <source>
        <dbReference type="ARBA" id="ARBA00012438"/>
    </source>
</evidence>
<organism evidence="10 11">
    <name type="scientific">Streptococcus gordonii</name>
    <dbReference type="NCBI Taxonomy" id="1302"/>
    <lineage>
        <taxon>Bacteria</taxon>
        <taxon>Bacillati</taxon>
        <taxon>Bacillota</taxon>
        <taxon>Bacilli</taxon>
        <taxon>Lactobacillales</taxon>
        <taxon>Streptococcaceae</taxon>
        <taxon>Streptococcus</taxon>
    </lineage>
</organism>
<name>A0A139N719_STRGN</name>
<dbReference type="PANTHER" id="PTHR45453">
    <property type="entry name" value="PHOSPHATE REGULON SENSOR PROTEIN PHOR"/>
    <property type="match status" value="1"/>
</dbReference>
<evidence type="ECO:0000313" key="11">
    <source>
        <dbReference type="Proteomes" id="UP000070096"/>
    </source>
</evidence>
<reference evidence="10 11" key="1">
    <citation type="submission" date="2016-01" db="EMBL/GenBank/DDBJ databases">
        <title>Highly variable Streptococcus oralis are common among viridans streptococci isolated from primates.</title>
        <authorList>
            <person name="Denapaite D."/>
            <person name="Rieger M."/>
            <person name="Koendgen S."/>
            <person name="Brueckner R."/>
            <person name="Ochigava I."/>
            <person name="Kappeler P."/>
            <person name="Maetz-Rensing K."/>
            <person name="Leendertz F."/>
            <person name="Hakenbeck R."/>
        </authorList>
    </citation>
    <scope>NUCLEOTIDE SEQUENCE [LARGE SCALE GENOMIC DNA]</scope>
    <source>
        <strain evidence="10 11">DD07</strain>
    </source>
</reference>